<evidence type="ECO:0000256" key="3">
    <source>
        <dbReference type="ARBA" id="ARBA00023125"/>
    </source>
</evidence>
<dbReference type="Proteomes" id="UP000515856">
    <property type="component" value="Chromosome"/>
</dbReference>
<dbReference type="GO" id="GO:0003677">
    <property type="term" value="F:DNA binding"/>
    <property type="evidence" value="ECO:0007669"/>
    <property type="project" value="UniProtKB-KW"/>
</dbReference>
<dbReference type="PRINTS" id="PR00039">
    <property type="entry name" value="HTHLYSR"/>
</dbReference>
<keyword evidence="4" id="KW-0804">Transcription</keyword>
<keyword evidence="3" id="KW-0238">DNA-binding</keyword>
<protein>
    <submittedName>
        <fullName evidence="6">LysR family transcriptional regulator</fullName>
    </submittedName>
</protein>
<dbReference type="PROSITE" id="PS50931">
    <property type="entry name" value="HTH_LYSR"/>
    <property type="match status" value="1"/>
</dbReference>
<evidence type="ECO:0000256" key="2">
    <source>
        <dbReference type="ARBA" id="ARBA00023015"/>
    </source>
</evidence>
<dbReference type="GO" id="GO:0005829">
    <property type="term" value="C:cytosol"/>
    <property type="evidence" value="ECO:0007669"/>
    <property type="project" value="TreeGrafter"/>
</dbReference>
<evidence type="ECO:0000259" key="5">
    <source>
        <dbReference type="PROSITE" id="PS50931"/>
    </source>
</evidence>
<dbReference type="CDD" id="cd05466">
    <property type="entry name" value="PBP2_LTTR_substrate"/>
    <property type="match status" value="1"/>
</dbReference>
<evidence type="ECO:0000313" key="6">
    <source>
        <dbReference type="EMBL" id="QNM11357.1"/>
    </source>
</evidence>
<dbReference type="SUPFAM" id="SSF53850">
    <property type="entry name" value="Periplasmic binding protein-like II"/>
    <property type="match status" value="1"/>
</dbReference>
<keyword evidence="2" id="KW-0805">Transcription regulation</keyword>
<dbReference type="GO" id="GO:0003700">
    <property type="term" value="F:DNA-binding transcription factor activity"/>
    <property type="evidence" value="ECO:0007669"/>
    <property type="project" value="InterPro"/>
</dbReference>
<name>A0A7G9GKM5_9FIRM</name>
<gene>
    <name evidence="6" type="ORF">H9Q80_14010</name>
</gene>
<dbReference type="InterPro" id="IPR000847">
    <property type="entry name" value="LysR_HTH_N"/>
</dbReference>
<feature type="domain" description="HTH lysR-type" evidence="5">
    <location>
        <begin position="1"/>
        <end position="58"/>
    </location>
</feature>
<dbReference type="InterPro" id="IPR036390">
    <property type="entry name" value="WH_DNA-bd_sf"/>
</dbReference>
<dbReference type="SUPFAM" id="SSF46785">
    <property type="entry name" value="Winged helix' DNA-binding domain"/>
    <property type="match status" value="1"/>
</dbReference>
<dbReference type="FunFam" id="1.10.10.10:FF:000001">
    <property type="entry name" value="LysR family transcriptional regulator"/>
    <property type="match status" value="1"/>
</dbReference>
<dbReference type="Gene3D" id="1.10.10.10">
    <property type="entry name" value="Winged helix-like DNA-binding domain superfamily/Winged helix DNA-binding domain"/>
    <property type="match status" value="1"/>
</dbReference>
<dbReference type="InterPro" id="IPR005119">
    <property type="entry name" value="LysR_subst-bd"/>
</dbReference>
<evidence type="ECO:0000256" key="4">
    <source>
        <dbReference type="ARBA" id="ARBA00023163"/>
    </source>
</evidence>
<dbReference type="KEGG" id="ehn:H9Q80_14010"/>
<dbReference type="Pfam" id="PF03466">
    <property type="entry name" value="LysR_substrate"/>
    <property type="match status" value="1"/>
</dbReference>
<dbReference type="PANTHER" id="PTHR30419">
    <property type="entry name" value="HTH-TYPE TRANSCRIPTIONAL REGULATOR YBHD"/>
    <property type="match status" value="1"/>
</dbReference>
<evidence type="ECO:0000313" key="7">
    <source>
        <dbReference type="Proteomes" id="UP000515856"/>
    </source>
</evidence>
<sequence length="286" mass="32703">MDIKQLQYFLTICEEGQITAAARRLHMAQPPLSYQLKMLEEELGVALVLRGKHHIQLTDAGELLREKAEQICRLCEDTKKEVQDAKTQVAHELRIGIVSSSHHAFLENGIRKFHEDFPKVSFVLKEGNTFQILELLEKGLIEIGVVRTPYPQKNIKAIPFWEEGMVAVCDKSQCLSKDNRLKLQDLTNVPLIYYERYASLLEDCFLQSGLLPTCFCINQDARTSLLWAKAGLGVAIVPKSAIALIEHENLKIYDIDHPRLTTSIHIICMKDRYLSETAQTFIDYYK</sequence>
<reference evidence="6 7" key="1">
    <citation type="submission" date="2020-08" db="EMBL/GenBank/DDBJ databases">
        <authorList>
            <person name="Liu C."/>
            <person name="Sun Q."/>
        </authorList>
    </citation>
    <scope>NUCLEOTIDE SEQUENCE [LARGE SCALE GENOMIC DNA]</scope>
    <source>
        <strain evidence="6 7">NSJ-61</strain>
    </source>
</reference>
<dbReference type="InterPro" id="IPR050950">
    <property type="entry name" value="HTH-type_LysR_regulators"/>
</dbReference>
<comment type="similarity">
    <text evidence="1">Belongs to the LysR transcriptional regulatory family.</text>
</comment>
<proteinExistence type="inferred from homology"/>
<dbReference type="AlphaFoldDB" id="A0A7G9GKM5"/>
<organism evidence="6 7">
    <name type="scientific">[Eubacterium] hominis</name>
    <dbReference type="NCBI Taxonomy" id="2764325"/>
    <lineage>
        <taxon>Bacteria</taxon>
        <taxon>Bacillati</taxon>
        <taxon>Bacillota</taxon>
        <taxon>Erysipelotrichia</taxon>
        <taxon>Erysipelotrichales</taxon>
        <taxon>Erysipelotrichaceae</taxon>
        <taxon>Amedibacillus</taxon>
    </lineage>
</organism>
<dbReference type="InterPro" id="IPR036388">
    <property type="entry name" value="WH-like_DNA-bd_sf"/>
</dbReference>
<dbReference type="PANTHER" id="PTHR30419:SF28">
    <property type="entry name" value="HTH-TYPE TRANSCRIPTIONAL REGULATOR BSDA"/>
    <property type="match status" value="1"/>
</dbReference>
<accession>A0A7G9GKM5</accession>
<evidence type="ECO:0000256" key="1">
    <source>
        <dbReference type="ARBA" id="ARBA00009437"/>
    </source>
</evidence>
<keyword evidence="7" id="KW-1185">Reference proteome</keyword>
<dbReference type="EMBL" id="CP060636">
    <property type="protein sequence ID" value="QNM11357.1"/>
    <property type="molecule type" value="Genomic_DNA"/>
</dbReference>
<dbReference type="RefSeq" id="WP_117452020.1">
    <property type="nucleotide sequence ID" value="NZ_CP060636.1"/>
</dbReference>
<dbReference type="Pfam" id="PF00126">
    <property type="entry name" value="HTH_1"/>
    <property type="match status" value="1"/>
</dbReference>
<dbReference type="Gene3D" id="3.40.190.290">
    <property type="match status" value="1"/>
</dbReference>